<feature type="region of interest" description="Disordered" evidence="3">
    <location>
        <begin position="291"/>
        <end position="347"/>
    </location>
</feature>
<dbReference type="PANTHER" id="PTHR16294">
    <property type="entry name" value="DYSTROBREVIN BINDING PROTEIN 1 DYSBINDIN"/>
    <property type="match status" value="1"/>
</dbReference>
<evidence type="ECO:0000256" key="1">
    <source>
        <dbReference type="ARBA" id="ARBA00008686"/>
    </source>
</evidence>
<keyword evidence="2" id="KW-0175">Coiled coil</keyword>
<evidence type="ECO:0000313" key="4">
    <source>
        <dbReference type="EMBL" id="CAI8015011.1"/>
    </source>
</evidence>
<name>A0AA35WF50_GEOBA</name>
<dbReference type="PANTHER" id="PTHR16294:SF6">
    <property type="entry name" value="DYNAMIN N-TERMINAL DOMAIN-CONTAINING PROTEIN"/>
    <property type="match status" value="1"/>
</dbReference>
<comment type="similarity">
    <text evidence="1">Belongs to the dysbindin family.</text>
</comment>
<proteinExistence type="inferred from homology"/>
<protein>
    <submittedName>
        <fullName evidence="4">Dysbindin-A</fullName>
    </submittedName>
</protein>
<gene>
    <name evidence="4" type="ORF">GBAR_LOCUS9354</name>
</gene>
<evidence type="ECO:0000313" key="5">
    <source>
        <dbReference type="Proteomes" id="UP001174909"/>
    </source>
</evidence>
<dbReference type="Proteomes" id="UP001174909">
    <property type="component" value="Unassembled WGS sequence"/>
</dbReference>
<dbReference type="AlphaFoldDB" id="A0AA35WF50"/>
<comment type="caution">
    <text evidence="4">The sequence shown here is derived from an EMBL/GenBank/DDBJ whole genome shotgun (WGS) entry which is preliminary data.</text>
</comment>
<dbReference type="Gene3D" id="1.20.1270.60">
    <property type="entry name" value="Arfaptin homology (AH) domain/BAR domain"/>
    <property type="match status" value="1"/>
</dbReference>
<organism evidence="4 5">
    <name type="scientific">Geodia barretti</name>
    <name type="common">Barrett's horny sponge</name>
    <dbReference type="NCBI Taxonomy" id="519541"/>
    <lineage>
        <taxon>Eukaryota</taxon>
        <taxon>Metazoa</taxon>
        <taxon>Porifera</taxon>
        <taxon>Demospongiae</taxon>
        <taxon>Heteroscleromorpha</taxon>
        <taxon>Tetractinellida</taxon>
        <taxon>Astrophorina</taxon>
        <taxon>Geodiidae</taxon>
        <taxon>Geodia</taxon>
    </lineage>
</organism>
<feature type="compositionally biased region" description="Basic and acidic residues" evidence="3">
    <location>
        <begin position="314"/>
        <end position="336"/>
    </location>
</feature>
<evidence type="ECO:0000256" key="2">
    <source>
        <dbReference type="SAM" id="Coils"/>
    </source>
</evidence>
<sequence length="347" mass="39021">MAGSSPTTTGKSRGAAATKKMVVGMKELWTSAVKDFTENSRELKQDFVGMIEAAREKMPSGSPKEPNMPSSLLVHQAVNLDVGGELLSKFKEEWSLVHRRTEEASRVSVTLDGDLREMHRGIQYTHTIISDCCKELKQLPEVVKAVETSREKVRELGQLLEKVEESIAEYARVRAKLEAVRKRESLKIQHERQRGRAERELQRLKDTLAEEKRLKDGVESQIETEKAAERQKTFGDMFQQQLADYRKTGSVDRSIRAPIGTVQLEDVLIEDTDGTASLNEFLSDVDDVIEESHDVPHDSEEEKEFLSDVDDVIEESHDVPHDSEEEKEEPQGKGAEETSGETQSGTS</sequence>
<reference evidence="4" key="1">
    <citation type="submission" date="2023-03" db="EMBL/GenBank/DDBJ databases">
        <authorList>
            <person name="Steffen K."/>
            <person name="Cardenas P."/>
        </authorList>
    </citation>
    <scope>NUCLEOTIDE SEQUENCE</scope>
</reference>
<evidence type="ECO:0000256" key="3">
    <source>
        <dbReference type="SAM" id="MobiDB-lite"/>
    </source>
</evidence>
<dbReference type="EMBL" id="CASHTH010001413">
    <property type="protein sequence ID" value="CAI8015011.1"/>
    <property type="molecule type" value="Genomic_DNA"/>
</dbReference>
<dbReference type="GO" id="GO:0005737">
    <property type="term" value="C:cytoplasm"/>
    <property type="evidence" value="ECO:0007669"/>
    <property type="project" value="InterPro"/>
</dbReference>
<keyword evidence="5" id="KW-1185">Reference proteome</keyword>
<dbReference type="InterPro" id="IPR007531">
    <property type="entry name" value="Dysbindin"/>
</dbReference>
<feature type="compositionally biased region" description="Basic and acidic residues" evidence="3">
    <location>
        <begin position="291"/>
        <end position="306"/>
    </location>
</feature>
<accession>A0AA35WF50</accession>
<dbReference type="InterPro" id="IPR027267">
    <property type="entry name" value="AH/BAR_dom_sf"/>
</dbReference>
<feature type="coiled-coil region" evidence="2">
    <location>
        <begin position="146"/>
        <end position="221"/>
    </location>
</feature>